<dbReference type="Proteomes" id="UP000007014">
    <property type="component" value="Chromosome 1"/>
</dbReference>
<dbReference type="STRING" id="280699.M1V3L9"/>
<dbReference type="Pfam" id="PF11805">
    <property type="entry name" value="DUF3326"/>
    <property type="match status" value="1"/>
</dbReference>
<dbReference type="AlphaFoldDB" id="M1V3L9"/>
<dbReference type="InterPro" id="IPR021763">
    <property type="entry name" value="DUF3326"/>
</dbReference>
<sequence length="508" mass="54441">MVRFAAAGQGAFVSTAVVNNGVRSLAGSERWNASLSSDCGVVGSCHRIRALSVQTGVASIRSALNFASSRSGKSNRNAFVAAPKSKQPWCLAPRQCRDTTARRLLCSFDGYNAVMIVPTGTAARIGGFAGDALPACRLLAGVCDTLVTHPNVLNGAMLYWAVPNALYVEGYALDRFCEGLWGLMPQRGTANRIGVVFDRAVPSTLLERHLQVCDAARATLGIQVTAYTVTREPVRFRCGLHDDGSSYGVVDAPGTLIEAAASLLEPPHNCDALAIICYFPPDMIANAGEMLERYRQGKGVDPIAGAEAALSRTVTTALKVPCAHAPALNELHFSAERCNPKAAAEELGHTFLPCVLAGLARAPRLILKDEVEREKSTYALWIDEVAALVTPSNALSSPAVQATLQRGKLVVAVKENTTCLNGSPWDFPVNVLEVRDDGALTRHQRVASDEAPWVLWVRSYAEAAGYLVAHREGILFDAITPAVPGIREALPKSFMRTVQPTRVDRVRA</sequence>
<evidence type="ECO:0008006" key="3">
    <source>
        <dbReference type="Google" id="ProtNLM"/>
    </source>
</evidence>
<dbReference type="PANTHER" id="PTHR36891:SF1">
    <property type="entry name" value="OS01G0127400 PROTEIN"/>
    <property type="match status" value="1"/>
</dbReference>
<keyword evidence="2" id="KW-1185">Reference proteome</keyword>
<dbReference type="OrthoDB" id="1562at2759"/>
<evidence type="ECO:0000313" key="1">
    <source>
        <dbReference type="EMBL" id="BAM78800.1"/>
    </source>
</evidence>
<dbReference type="eggNOG" id="ENOG502QUTI">
    <property type="taxonomic scope" value="Eukaryota"/>
</dbReference>
<dbReference type="OMA" id="WGTIGNP"/>
<dbReference type="GeneID" id="16992155"/>
<gene>
    <name evidence="1" type="ORF">CYME_CMA099C</name>
</gene>
<dbReference type="RefSeq" id="XP_005535086.1">
    <property type="nucleotide sequence ID" value="XM_005535029.1"/>
</dbReference>
<dbReference type="Gramene" id="CMA099CT">
    <property type="protein sequence ID" value="CMA099CT"/>
    <property type="gene ID" value="CMA099C"/>
</dbReference>
<dbReference type="HOGENOM" id="CLU_035655_0_0_1"/>
<reference evidence="1 2" key="2">
    <citation type="journal article" date="2007" name="BMC Biol.">
        <title>A 100%-complete sequence reveals unusually simple genomic features in the hot-spring red alga Cyanidioschyzon merolae.</title>
        <authorList>
            <person name="Nozaki H."/>
            <person name="Takano H."/>
            <person name="Misumi O."/>
            <person name="Terasawa K."/>
            <person name="Matsuzaki M."/>
            <person name="Maruyama S."/>
            <person name="Nishida K."/>
            <person name="Yagisawa F."/>
            <person name="Yoshida Y."/>
            <person name="Fujiwara T."/>
            <person name="Takio S."/>
            <person name="Tamura K."/>
            <person name="Chung S.J."/>
            <person name="Nakamura S."/>
            <person name="Kuroiwa H."/>
            <person name="Tanaka K."/>
            <person name="Sato N."/>
            <person name="Kuroiwa T."/>
        </authorList>
    </citation>
    <scope>NUCLEOTIDE SEQUENCE [LARGE SCALE GENOMIC DNA]</scope>
    <source>
        <strain evidence="1 2">10D</strain>
    </source>
</reference>
<dbReference type="PANTHER" id="PTHR36891">
    <property type="entry name" value="OS01G0127400 PROTEIN"/>
    <property type="match status" value="1"/>
</dbReference>
<dbReference type="EMBL" id="AP006483">
    <property type="protein sequence ID" value="BAM78800.1"/>
    <property type="molecule type" value="Genomic_DNA"/>
</dbReference>
<dbReference type="KEGG" id="cme:CYME_CMA099C"/>
<reference evidence="1 2" key="1">
    <citation type="journal article" date="2004" name="Nature">
        <title>Genome sequence of the ultrasmall unicellular red alga Cyanidioschyzon merolae 10D.</title>
        <authorList>
            <person name="Matsuzaki M."/>
            <person name="Misumi O."/>
            <person name="Shin-i T."/>
            <person name="Maruyama S."/>
            <person name="Takahara M."/>
            <person name="Miyagishima S."/>
            <person name="Mori T."/>
            <person name="Nishida K."/>
            <person name="Yagisawa F."/>
            <person name="Nishida K."/>
            <person name="Yoshida Y."/>
            <person name="Nishimura Y."/>
            <person name="Nakao S."/>
            <person name="Kobayashi T."/>
            <person name="Momoyama Y."/>
            <person name="Higashiyama T."/>
            <person name="Minoda A."/>
            <person name="Sano M."/>
            <person name="Nomoto H."/>
            <person name="Oishi K."/>
            <person name="Hayashi H."/>
            <person name="Ohta F."/>
            <person name="Nishizaka S."/>
            <person name="Haga S."/>
            <person name="Miura S."/>
            <person name="Morishita T."/>
            <person name="Kabeya Y."/>
            <person name="Terasawa K."/>
            <person name="Suzuki Y."/>
            <person name="Ishii Y."/>
            <person name="Asakawa S."/>
            <person name="Takano H."/>
            <person name="Ohta N."/>
            <person name="Kuroiwa H."/>
            <person name="Tanaka K."/>
            <person name="Shimizu N."/>
            <person name="Sugano S."/>
            <person name="Sato N."/>
            <person name="Nozaki H."/>
            <person name="Ogasawara N."/>
            <person name="Kohara Y."/>
            <person name="Kuroiwa T."/>
        </authorList>
    </citation>
    <scope>NUCLEOTIDE SEQUENCE [LARGE SCALE GENOMIC DNA]</scope>
    <source>
        <strain evidence="1 2">10D</strain>
    </source>
</reference>
<evidence type="ECO:0000313" key="2">
    <source>
        <dbReference type="Proteomes" id="UP000007014"/>
    </source>
</evidence>
<organism evidence="1 2">
    <name type="scientific">Cyanidioschyzon merolae (strain NIES-3377 / 10D)</name>
    <name type="common">Unicellular red alga</name>
    <dbReference type="NCBI Taxonomy" id="280699"/>
    <lineage>
        <taxon>Eukaryota</taxon>
        <taxon>Rhodophyta</taxon>
        <taxon>Bangiophyceae</taxon>
        <taxon>Cyanidiales</taxon>
        <taxon>Cyanidiaceae</taxon>
        <taxon>Cyanidioschyzon</taxon>
    </lineage>
</organism>
<proteinExistence type="predicted"/>
<name>M1V3L9_CYAM1</name>
<protein>
    <recommendedName>
        <fullName evidence="3">DUF3326 domain-containing protein</fullName>
    </recommendedName>
</protein>
<accession>M1V3L9</accession>